<feature type="transmembrane region" description="Helical" evidence="2">
    <location>
        <begin position="30"/>
        <end position="49"/>
    </location>
</feature>
<evidence type="ECO:0000259" key="3">
    <source>
        <dbReference type="Pfam" id="PF00884"/>
    </source>
</evidence>
<gene>
    <name evidence="4" type="ORF">VFPPC_02626</name>
</gene>
<evidence type="ECO:0000313" key="4">
    <source>
        <dbReference type="EMBL" id="OAQ70096.1"/>
    </source>
</evidence>
<protein>
    <submittedName>
        <fullName evidence="4">Sulfatase domain-containing protein</fullName>
    </submittedName>
</protein>
<dbReference type="InterPro" id="IPR017850">
    <property type="entry name" value="Alkaline_phosphatase_core_sf"/>
</dbReference>
<feature type="transmembrane region" description="Helical" evidence="2">
    <location>
        <begin position="149"/>
        <end position="173"/>
    </location>
</feature>
<feature type="domain" description="Sulfatase N-terminal" evidence="3">
    <location>
        <begin position="364"/>
        <end position="710"/>
    </location>
</feature>
<dbReference type="PANTHER" id="PTHR42693">
    <property type="entry name" value="ARYLSULFATASE FAMILY MEMBER"/>
    <property type="match status" value="1"/>
</dbReference>
<evidence type="ECO:0000256" key="2">
    <source>
        <dbReference type="SAM" id="Phobius"/>
    </source>
</evidence>
<dbReference type="InterPro" id="IPR050738">
    <property type="entry name" value="Sulfatase"/>
</dbReference>
<comment type="caution">
    <text evidence="4">The sequence shown here is derived from an EMBL/GenBank/DDBJ whole genome shotgun (WGS) entry which is preliminary data.</text>
</comment>
<feature type="transmembrane region" description="Helical" evidence="2">
    <location>
        <begin position="93"/>
        <end position="113"/>
    </location>
</feature>
<feature type="transmembrane region" description="Helical" evidence="2">
    <location>
        <begin position="236"/>
        <end position="254"/>
    </location>
</feature>
<dbReference type="Gene3D" id="3.40.720.10">
    <property type="entry name" value="Alkaline Phosphatase, subunit A"/>
    <property type="match status" value="1"/>
</dbReference>
<evidence type="ECO:0000313" key="5">
    <source>
        <dbReference type="Proteomes" id="UP000078397"/>
    </source>
</evidence>
<accession>A0A179FWP5</accession>
<keyword evidence="5" id="KW-1185">Reference proteome</keyword>
<dbReference type="STRING" id="1380566.A0A179FWP5"/>
<dbReference type="GeneID" id="28846239"/>
<keyword evidence="2" id="KW-0472">Membrane</keyword>
<keyword evidence="2" id="KW-0812">Transmembrane</keyword>
<dbReference type="Pfam" id="PF00884">
    <property type="entry name" value="Sulfatase"/>
    <property type="match status" value="1"/>
</dbReference>
<dbReference type="GO" id="GO:0004065">
    <property type="term" value="F:arylsulfatase activity"/>
    <property type="evidence" value="ECO:0007669"/>
    <property type="project" value="TreeGrafter"/>
</dbReference>
<feature type="transmembrane region" description="Helical" evidence="2">
    <location>
        <begin position="61"/>
        <end position="81"/>
    </location>
</feature>
<name>A0A179FWP5_METCM</name>
<dbReference type="RefSeq" id="XP_018146633.1">
    <property type="nucleotide sequence ID" value="XM_018282245.1"/>
</dbReference>
<sequence>MAPTCRLCLHAGRFILKPFTLLPRLTGRRLLFSIAATSILSAKCLHLYAHIEAMTPGDLARWWPTFFAQDLVILLLLRLLLDDKPQGYVNSNRALQLIAVTVASFLTAIHLALSSVNLSFFALVGSEIRWRNISVATDSSSRGLLLTGLWAVGLAFAAVMLTSCVLMSVNYFLAGFVLDSIKAPFSLIFSKIPWCGRFQKTTGYTHLPNDEEGFDAEVKSVTSESSPPKGRKCTKFLYGATCIMILVQMIASYVRPIDTSFIFVSWTPILLPFIDLTHSSSTLAKLRPVYNESLIRMWDDQTSLTAPEEWAWLPQEDGPVPGFEDWYHHTDHYNAKLDPFNQPNFEDDLLAELRGKLGQVDIRHVVLVMLESTRKDVFPLKKDGYIWNTIAASWDNKTIPPDVQARLANLTTTANYLTGEYNDGFNHNTTRRRGGINVHNNHPVGTYTLKSTIGALCGTAPLVADMNVDYLNHLSQPCLPHIFKAFNALDHSKDQAPTEHYTQYRWNTSYMLSVTGIYDKQDELMYSIGYTPEEYITKEYLQSETAAFGPTPYSEVRWQTLSEHALEDYIDDAFRTAQQNNTRVFLTHLTGSSHAPWSSHPDGEYSPLTPKSKLEDLSNYLNGIGYVDSWLQTILDIIDKNGATNETLLVFVGDHGLSLPEIGAISPYYIPNIGGFHVPLVFSHPHLPAIDIPHTPVNSISILPTILDLLIETGSLSPSDSQAARHLLHNQEGLSLLRPLEKETTHWQFTVMSPGGAQISTRSVRNPRWRIVVPVVEDIEWRFTDVEADPHELEHVVMSFDFAKFLGSVEREFGREAAMWAEEAAFVTRWWVDENAKRWRYSG</sequence>
<reference evidence="4 5" key="1">
    <citation type="journal article" date="2016" name="PLoS Pathog.">
        <title>Biosynthesis of antibiotic leucinostatins in bio-control fungus Purpureocillium lilacinum and their inhibition on phytophthora revealed by genome mining.</title>
        <authorList>
            <person name="Wang G."/>
            <person name="Liu Z."/>
            <person name="Lin R."/>
            <person name="Li E."/>
            <person name="Mao Z."/>
            <person name="Ling J."/>
            <person name="Yang Y."/>
            <person name="Yin W.B."/>
            <person name="Xie B."/>
        </authorList>
    </citation>
    <scope>NUCLEOTIDE SEQUENCE [LARGE SCALE GENOMIC DNA]</scope>
    <source>
        <strain evidence="4">170</strain>
    </source>
</reference>
<keyword evidence="2" id="KW-1133">Transmembrane helix</keyword>
<dbReference type="InterPro" id="IPR000917">
    <property type="entry name" value="Sulfatase_N"/>
</dbReference>
<comment type="similarity">
    <text evidence="1">Belongs to the sulfatase family.</text>
</comment>
<dbReference type="OrthoDB" id="103349at2759"/>
<dbReference type="SUPFAM" id="SSF53649">
    <property type="entry name" value="Alkaline phosphatase-like"/>
    <property type="match status" value="1"/>
</dbReference>
<dbReference type="EMBL" id="LSBJ02000002">
    <property type="protein sequence ID" value="OAQ70096.1"/>
    <property type="molecule type" value="Genomic_DNA"/>
</dbReference>
<organism evidence="4 5">
    <name type="scientific">Pochonia chlamydosporia 170</name>
    <dbReference type="NCBI Taxonomy" id="1380566"/>
    <lineage>
        <taxon>Eukaryota</taxon>
        <taxon>Fungi</taxon>
        <taxon>Dikarya</taxon>
        <taxon>Ascomycota</taxon>
        <taxon>Pezizomycotina</taxon>
        <taxon>Sordariomycetes</taxon>
        <taxon>Hypocreomycetidae</taxon>
        <taxon>Hypocreales</taxon>
        <taxon>Clavicipitaceae</taxon>
        <taxon>Pochonia</taxon>
    </lineage>
</organism>
<dbReference type="AlphaFoldDB" id="A0A179FWP5"/>
<evidence type="ECO:0000256" key="1">
    <source>
        <dbReference type="ARBA" id="ARBA00008779"/>
    </source>
</evidence>
<proteinExistence type="inferred from homology"/>
<dbReference type="Proteomes" id="UP000078397">
    <property type="component" value="Unassembled WGS sequence"/>
</dbReference>
<dbReference type="KEGG" id="pchm:VFPPC_02626"/>
<dbReference type="PANTHER" id="PTHR42693:SF32">
    <property type="entry name" value="SULFATASE DOMAIN PROTEIN (AFU_ORTHOLOGUE AFUA_2G17610)"/>
    <property type="match status" value="1"/>
</dbReference>